<dbReference type="Proteomes" id="UP000325161">
    <property type="component" value="Chromosome"/>
</dbReference>
<dbReference type="AlphaFoldDB" id="A0A5C0B2V4"/>
<evidence type="ECO:0000256" key="1">
    <source>
        <dbReference type="SAM" id="MobiDB-lite"/>
    </source>
</evidence>
<protein>
    <submittedName>
        <fullName evidence="2">Uncharacterized protein</fullName>
    </submittedName>
</protein>
<evidence type="ECO:0000313" key="2">
    <source>
        <dbReference type="EMBL" id="QEI08912.1"/>
    </source>
</evidence>
<name>A0A5C0B2V4_9BURK</name>
<evidence type="ECO:0000313" key="3">
    <source>
        <dbReference type="Proteomes" id="UP000325161"/>
    </source>
</evidence>
<accession>A0A5C0B2V4</accession>
<gene>
    <name evidence="2" type="ORF">FXN63_25930</name>
</gene>
<feature type="region of interest" description="Disordered" evidence="1">
    <location>
        <begin position="1"/>
        <end position="34"/>
    </location>
</feature>
<keyword evidence="3" id="KW-1185">Reference proteome</keyword>
<proteinExistence type="predicted"/>
<reference evidence="2 3" key="1">
    <citation type="submission" date="2019-08" db="EMBL/GenBank/DDBJ databases">
        <title>Amphibian skin-associated Pigmentiphaga: genome sequence and occurrence across geography and hosts.</title>
        <authorList>
            <person name="Bletz M.C."/>
            <person name="Bunk B."/>
            <person name="Sproeer C."/>
            <person name="Biwer P."/>
            <person name="Reiter S."/>
            <person name="Rabemananjara F.C.E."/>
            <person name="Schulz S."/>
            <person name="Overmann J."/>
            <person name="Vences M."/>
        </authorList>
    </citation>
    <scope>NUCLEOTIDE SEQUENCE [LARGE SCALE GENOMIC DNA]</scope>
    <source>
        <strain evidence="2 3">Mada1488</strain>
    </source>
</reference>
<dbReference type="EMBL" id="CP043046">
    <property type="protein sequence ID" value="QEI08912.1"/>
    <property type="molecule type" value="Genomic_DNA"/>
</dbReference>
<dbReference type="RefSeq" id="WP_148818511.1">
    <property type="nucleotide sequence ID" value="NZ_CP043046.1"/>
</dbReference>
<dbReference type="KEGG" id="pacr:FXN63_25930"/>
<organism evidence="2 3">
    <name type="scientific">Pigmentiphaga aceris</name>
    <dbReference type="NCBI Taxonomy" id="1940612"/>
    <lineage>
        <taxon>Bacteria</taxon>
        <taxon>Pseudomonadati</taxon>
        <taxon>Pseudomonadota</taxon>
        <taxon>Betaproteobacteria</taxon>
        <taxon>Burkholderiales</taxon>
        <taxon>Alcaligenaceae</taxon>
        <taxon>Pigmentiphaga</taxon>
    </lineage>
</organism>
<sequence>MAIKNGGQRMPRTKSSTKQPEKQKPPKGGMHCEPNVFEGVGGGAGLAALLDEVEGGSPDAKVQRGRRAGPTTHD</sequence>
<feature type="region of interest" description="Disordered" evidence="1">
    <location>
        <begin position="52"/>
        <end position="74"/>
    </location>
</feature>